<gene>
    <name evidence="3" type="ORF">DM860_008636</name>
</gene>
<dbReference type="Gene3D" id="1.25.40.10">
    <property type="entry name" value="Tetratricopeptide repeat domain"/>
    <property type="match status" value="3"/>
</dbReference>
<comment type="caution">
    <text evidence="3">The sequence shown here is derived from an EMBL/GenBank/DDBJ whole genome shotgun (WGS) entry which is preliminary data.</text>
</comment>
<dbReference type="InterPro" id="IPR011990">
    <property type="entry name" value="TPR-like_helical_dom_sf"/>
</dbReference>
<dbReference type="Pfam" id="PF01535">
    <property type="entry name" value="PPR"/>
    <property type="match status" value="1"/>
</dbReference>
<dbReference type="PANTHER" id="PTHR47940">
    <property type="entry name" value="OS12G0283900 PROTEIN"/>
    <property type="match status" value="1"/>
</dbReference>
<feature type="repeat" description="PPR" evidence="2">
    <location>
        <begin position="223"/>
        <end position="257"/>
    </location>
</feature>
<feature type="repeat" description="PPR" evidence="2">
    <location>
        <begin position="522"/>
        <end position="556"/>
    </location>
</feature>
<dbReference type="EMBL" id="NQVE01000192">
    <property type="protein sequence ID" value="RAL40938.1"/>
    <property type="molecule type" value="Genomic_DNA"/>
</dbReference>
<accession>A0A328D941</accession>
<sequence>MQALVVRIDSWKVYQSESGQVCPSNSFSRRGFLEKSDLSATSVLFRSRTVGSALSLNLFRPQISLPGFRFQISCSQRKDSTCTISEQDSPSWNRVPELTQYEEAGKCMRRVRVDVNELAQRLQTAKNADEFEEILKEKDELPVRVYSDLIKVLGKNNGLDSAISLVDWLRRRKTRQEDVSSSSRVLPYIFIYNNLLGAAKEAEKYNVVEKVISDMSLAGIDPNVVTYNILMSSYIQKGRELEALDLLKEMGDKGLSPSPISYSTALFAHRRLEDAFGAVKLFLEIRDKCYEESEFPKLENFTTRICYQVMREWMTRRENLSTKVLKLLIEMDKAGIELGCAEYERLIWTCRHEEHYTVCKELYVRIRERNLGTISLSVCNHVIWVMGKAKKWWAALEIYEDLSDKGPKPNKMSHELLVSHFRILLGAARRRGIWKWAIRLLDKMEEKGLKPGCKEWNDVLISCSKASETSAAITIFKRMVRKGQKPDVVSYGALLSALEKGRLFDEAVQVWKHMVKVGVKPNLHAYTIMASIHCSRGEFDAVNHIIHEMTRCGVSPTAVTFNAVISACARNGMGTAGYQWFQEMKAKNISPNGVTYEMVIVGLVNDGKPRMAHELYLRARNEGMVLSAKAYDAVVGSSRVHGVTVDHLTLGVRPPEKQQRKI</sequence>
<feature type="repeat" description="PPR" evidence="2">
    <location>
        <begin position="487"/>
        <end position="521"/>
    </location>
</feature>
<reference evidence="3 4" key="1">
    <citation type="submission" date="2018-06" db="EMBL/GenBank/DDBJ databases">
        <title>The Genome of Cuscuta australis (Dodder) Provides Insight into the Evolution of Plant Parasitism.</title>
        <authorList>
            <person name="Liu H."/>
        </authorList>
    </citation>
    <scope>NUCLEOTIDE SEQUENCE [LARGE SCALE GENOMIC DNA]</scope>
    <source>
        <strain evidence="4">cv. Yunnan</strain>
        <tissue evidence="3">Vines</tissue>
    </source>
</reference>
<dbReference type="InterPro" id="IPR002885">
    <property type="entry name" value="PPR_rpt"/>
</dbReference>
<evidence type="ECO:0000256" key="2">
    <source>
        <dbReference type="PROSITE-ProRule" id="PRU00708"/>
    </source>
</evidence>
<proteinExistence type="predicted"/>
<dbReference type="Proteomes" id="UP000249390">
    <property type="component" value="Unassembled WGS sequence"/>
</dbReference>
<feature type="repeat" description="PPR" evidence="2">
    <location>
        <begin position="452"/>
        <end position="486"/>
    </location>
</feature>
<organism evidence="3 4">
    <name type="scientific">Cuscuta australis</name>
    <dbReference type="NCBI Taxonomy" id="267555"/>
    <lineage>
        <taxon>Eukaryota</taxon>
        <taxon>Viridiplantae</taxon>
        <taxon>Streptophyta</taxon>
        <taxon>Embryophyta</taxon>
        <taxon>Tracheophyta</taxon>
        <taxon>Spermatophyta</taxon>
        <taxon>Magnoliopsida</taxon>
        <taxon>eudicotyledons</taxon>
        <taxon>Gunneridae</taxon>
        <taxon>Pentapetalae</taxon>
        <taxon>asterids</taxon>
        <taxon>lamiids</taxon>
        <taxon>Solanales</taxon>
        <taxon>Convolvulaceae</taxon>
        <taxon>Cuscuteae</taxon>
        <taxon>Cuscuta</taxon>
        <taxon>Cuscuta subgen. Grammica</taxon>
        <taxon>Cuscuta sect. Cleistogrammica</taxon>
    </lineage>
</organism>
<protein>
    <submittedName>
        <fullName evidence="3">Uncharacterized protein</fullName>
    </submittedName>
</protein>
<dbReference type="Pfam" id="PF13041">
    <property type="entry name" value="PPR_2"/>
    <property type="match status" value="3"/>
</dbReference>
<evidence type="ECO:0000256" key="1">
    <source>
        <dbReference type="ARBA" id="ARBA00022737"/>
    </source>
</evidence>
<dbReference type="PANTHER" id="PTHR47940:SF1">
    <property type="entry name" value="PROTEIN LOW PHOTOSYNTHETIC EFFICIENCY 1, CHLOROPLASTIC"/>
    <property type="match status" value="1"/>
</dbReference>
<name>A0A328D941_9ASTE</name>
<evidence type="ECO:0000313" key="4">
    <source>
        <dbReference type="Proteomes" id="UP000249390"/>
    </source>
</evidence>
<feature type="repeat" description="PPR" evidence="2">
    <location>
        <begin position="557"/>
        <end position="591"/>
    </location>
</feature>
<dbReference type="PROSITE" id="PS51375">
    <property type="entry name" value="PPR"/>
    <property type="match status" value="5"/>
</dbReference>
<keyword evidence="1" id="KW-0677">Repeat</keyword>
<keyword evidence="4" id="KW-1185">Reference proteome</keyword>
<dbReference type="InterPro" id="IPR053343">
    <property type="entry name" value="PSII_mRNA-binding_protein"/>
</dbReference>
<dbReference type="NCBIfam" id="TIGR00756">
    <property type="entry name" value="PPR"/>
    <property type="match status" value="5"/>
</dbReference>
<evidence type="ECO:0000313" key="3">
    <source>
        <dbReference type="EMBL" id="RAL40938.1"/>
    </source>
</evidence>
<dbReference type="AlphaFoldDB" id="A0A328D941"/>